<keyword evidence="3" id="KW-1003">Cell membrane</keyword>
<dbReference type="InterPro" id="IPR011066">
    <property type="entry name" value="MscS_channel_C_sf"/>
</dbReference>
<organism evidence="11 12">
    <name type="scientific">Algivirga pacifica</name>
    <dbReference type="NCBI Taxonomy" id="1162670"/>
    <lineage>
        <taxon>Bacteria</taxon>
        <taxon>Pseudomonadati</taxon>
        <taxon>Bacteroidota</taxon>
        <taxon>Cytophagia</taxon>
        <taxon>Cytophagales</taxon>
        <taxon>Flammeovirgaceae</taxon>
        <taxon>Algivirga</taxon>
    </lineage>
</organism>
<dbReference type="PANTHER" id="PTHR30221:SF1">
    <property type="entry name" value="SMALL-CONDUCTANCE MECHANOSENSITIVE CHANNEL"/>
    <property type="match status" value="1"/>
</dbReference>
<dbReference type="Gene3D" id="3.30.70.100">
    <property type="match status" value="1"/>
</dbReference>
<evidence type="ECO:0000313" key="11">
    <source>
        <dbReference type="EMBL" id="GAA4846503.1"/>
    </source>
</evidence>
<comment type="caution">
    <text evidence="11">The sequence shown here is derived from an EMBL/GenBank/DDBJ whole genome shotgun (WGS) entry which is preliminary data.</text>
</comment>
<proteinExistence type="inferred from homology"/>
<feature type="domain" description="Mechanosensitive ion channel MscS" evidence="8">
    <location>
        <begin position="135"/>
        <end position="199"/>
    </location>
</feature>
<sequence length="305" mass="33851">MTSQEDQVINTDEIKKHTMNIHSQLESSWNKLIDQLSDWLDAIVLGLPNFVFAILIFIISLWLSRTVEVWSERALKQFMRQTSLRQLMAKGLAIAVIGLGLLLALGILNLDKVLKSLLAGAGVAGLAVGLALQGTLSNTFSGIFLSIKDIVSIGDWIETNGYVGKVIEIDLLNTKINETDNNVVVIPNKMVLENPMKNYGLTPRVRVTVTCGVAYDSDLKRVKELVLKVVKDIFDVEVGEKVEFHYLAFGGSSIDFHVRFWINATANGEILQAKSDAIMAIKAAFDKEGIEIPFPIRTVYMKNEE</sequence>
<feature type="domain" description="Mechanosensitive ion channel transmembrane helices 2/3" evidence="10">
    <location>
        <begin position="91"/>
        <end position="133"/>
    </location>
</feature>
<evidence type="ECO:0000256" key="6">
    <source>
        <dbReference type="ARBA" id="ARBA00023136"/>
    </source>
</evidence>
<feature type="domain" description="Mechanosensitive ion channel MscS C-terminal" evidence="9">
    <location>
        <begin position="207"/>
        <end position="292"/>
    </location>
</feature>
<keyword evidence="12" id="KW-1185">Reference proteome</keyword>
<comment type="subcellular location">
    <subcellularLocation>
        <location evidence="1">Cell membrane</location>
        <topology evidence="1">Multi-pass membrane protein</topology>
    </subcellularLocation>
</comment>
<keyword evidence="6 7" id="KW-0472">Membrane</keyword>
<evidence type="ECO:0000256" key="3">
    <source>
        <dbReference type="ARBA" id="ARBA00022475"/>
    </source>
</evidence>
<dbReference type="SUPFAM" id="SSF50182">
    <property type="entry name" value="Sm-like ribonucleoproteins"/>
    <property type="match status" value="1"/>
</dbReference>
<reference evidence="12" key="1">
    <citation type="journal article" date="2019" name="Int. J. Syst. Evol. Microbiol.">
        <title>The Global Catalogue of Microorganisms (GCM) 10K type strain sequencing project: providing services to taxonomists for standard genome sequencing and annotation.</title>
        <authorList>
            <consortium name="The Broad Institute Genomics Platform"/>
            <consortium name="The Broad Institute Genome Sequencing Center for Infectious Disease"/>
            <person name="Wu L."/>
            <person name="Ma J."/>
        </authorList>
    </citation>
    <scope>NUCLEOTIDE SEQUENCE [LARGE SCALE GENOMIC DNA]</scope>
    <source>
        <strain evidence="12">JCM 18326</strain>
    </source>
</reference>
<dbReference type="InterPro" id="IPR023408">
    <property type="entry name" value="MscS_beta-dom_sf"/>
</dbReference>
<dbReference type="Gene3D" id="1.10.287.1260">
    <property type="match status" value="1"/>
</dbReference>
<name>A0ABP9DHI5_9BACT</name>
<gene>
    <name evidence="11" type="ORF">GCM10023331_34080</name>
</gene>
<evidence type="ECO:0000259" key="9">
    <source>
        <dbReference type="Pfam" id="PF21082"/>
    </source>
</evidence>
<evidence type="ECO:0000259" key="8">
    <source>
        <dbReference type="Pfam" id="PF00924"/>
    </source>
</evidence>
<dbReference type="SUPFAM" id="SSF82861">
    <property type="entry name" value="Mechanosensitive channel protein MscS (YggB), transmembrane region"/>
    <property type="match status" value="1"/>
</dbReference>
<dbReference type="RefSeq" id="WP_345373982.1">
    <property type="nucleotide sequence ID" value="NZ_BAABJX010000054.1"/>
</dbReference>
<dbReference type="EMBL" id="BAABJX010000054">
    <property type="protein sequence ID" value="GAA4846503.1"/>
    <property type="molecule type" value="Genomic_DNA"/>
</dbReference>
<dbReference type="InterPro" id="IPR049278">
    <property type="entry name" value="MS_channel_C"/>
</dbReference>
<evidence type="ECO:0000259" key="10">
    <source>
        <dbReference type="Pfam" id="PF21088"/>
    </source>
</evidence>
<dbReference type="InterPro" id="IPR045275">
    <property type="entry name" value="MscS_archaea/bacteria_type"/>
</dbReference>
<dbReference type="InterPro" id="IPR049142">
    <property type="entry name" value="MS_channel_1st"/>
</dbReference>
<keyword evidence="4 7" id="KW-0812">Transmembrane</keyword>
<protein>
    <recommendedName>
        <fullName evidence="13">Mechanosensitive ion channel protein MscS</fullName>
    </recommendedName>
</protein>
<feature type="transmembrane region" description="Helical" evidence="7">
    <location>
        <begin position="87"/>
        <end position="107"/>
    </location>
</feature>
<dbReference type="Gene3D" id="2.30.30.60">
    <property type="match status" value="1"/>
</dbReference>
<dbReference type="InterPro" id="IPR011014">
    <property type="entry name" value="MscS_channel_TM-2"/>
</dbReference>
<accession>A0ABP9DHI5</accession>
<evidence type="ECO:0000256" key="4">
    <source>
        <dbReference type="ARBA" id="ARBA00022692"/>
    </source>
</evidence>
<evidence type="ECO:0000256" key="1">
    <source>
        <dbReference type="ARBA" id="ARBA00004651"/>
    </source>
</evidence>
<dbReference type="InterPro" id="IPR010920">
    <property type="entry name" value="LSM_dom_sf"/>
</dbReference>
<evidence type="ECO:0008006" key="13">
    <source>
        <dbReference type="Google" id="ProtNLM"/>
    </source>
</evidence>
<dbReference type="Pfam" id="PF21088">
    <property type="entry name" value="MS_channel_1st"/>
    <property type="match status" value="1"/>
</dbReference>
<comment type="similarity">
    <text evidence="2">Belongs to the MscS (TC 1.A.23) family.</text>
</comment>
<evidence type="ECO:0000313" key="12">
    <source>
        <dbReference type="Proteomes" id="UP001500298"/>
    </source>
</evidence>
<evidence type="ECO:0000256" key="2">
    <source>
        <dbReference type="ARBA" id="ARBA00008017"/>
    </source>
</evidence>
<dbReference type="InterPro" id="IPR006685">
    <property type="entry name" value="MscS_channel_2nd"/>
</dbReference>
<dbReference type="SUPFAM" id="SSF82689">
    <property type="entry name" value="Mechanosensitive channel protein MscS (YggB), C-terminal domain"/>
    <property type="match status" value="1"/>
</dbReference>
<dbReference type="Proteomes" id="UP001500298">
    <property type="component" value="Unassembled WGS sequence"/>
</dbReference>
<dbReference type="Pfam" id="PF00924">
    <property type="entry name" value="MS_channel_2nd"/>
    <property type="match status" value="1"/>
</dbReference>
<dbReference type="Pfam" id="PF21082">
    <property type="entry name" value="MS_channel_3rd"/>
    <property type="match status" value="1"/>
</dbReference>
<feature type="transmembrane region" description="Helical" evidence="7">
    <location>
        <begin position="42"/>
        <end position="63"/>
    </location>
</feature>
<evidence type="ECO:0000256" key="7">
    <source>
        <dbReference type="SAM" id="Phobius"/>
    </source>
</evidence>
<evidence type="ECO:0000256" key="5">
    <source>
        <dbReference type="ARBA" id="ARBA00022989"/>
    </source>
</evidence>
<keyword evidence="5 7" id="KW-1133">Transmembrane helix</keyword>
<dbReference type="PANTHER" id="PTHR30221">
    <property type="entry name" value="SMALL-CONDUCTANCE MECHANOSENSITIVE CHANNEL"/>
    <property type="match status" value="1"/>
</dbReference>